<evidence type="ECO:0000256" key="1">
    <source>
        <dbReference type="ARBA" id="ARBA00022452"/>
    </source>
</evidence>
<dbReference type="InterPro" id="IPR027282">
    <property type="entry name" value="TPS"/>
</dbReference>
<keyword evidence="1" id="KW-0472">Membrane</keyword>
<evidence type="ECO:0000256" key="3">
    <source>
        <dbReference type="ARBA" id="ARBA00023237"/>
    </source>
</evidence>
<feature type="chain" id="PRO_5046631694" evidence="5">
    <location>
        <begin position="30"/>
        <end position="610"/>
    </location>
</feature>
<evidence type="ECO:0000256" key="4">
    <source>
        <dbReference type="SAM" id="MobiDB-lite"/>
    </source>
</evidence>
<dbReference type="Gene3D" id="2.40.160.50">
    <property type="entry name" value="membrane protein fhac: a member of the omp85/tpsb transporter family"/>
    <property type="match status" value="1"/>
</dbReference>
<keyword evidence="2" id="KW-0812">Transmembrane</keyword>
<dbReference type="InterPro" id="IPR035251">
    <property type="entry name" value="ShlB_POTRA"/>
</dbReference>
<feature type="region of interest" description="Disordered" evidence="4">
    <location>
        <begin position="65"/>
        <end position="87"/>
    </location>
</feature>
<evidence type="ECO:0000259" key="6">
    <source>
        <dbReference type="Pfam" id="PF03865"/>
    </source>
</evidence>
<dbReference type="Pfam" id="PF03865">
    <property type="entry name" value="ShlB"/>
    <property type="match status" value="1"/>
</dbReference>
<dbReference type="PANTHER" id="PTHR34597">
    <property type="entry name" value="SLR1661 PROTEIN"/>
    <property type="match status" value="1"/>
</dbReference>
<keyword evidence="10" id="KW-1185">Reference proteome</keyword>
<evidence type="ECO:0000313" key="10">
    <source>
        <dbReference type="Proteomes" id="UP001462961"/>
    </source>
</evidence>
<keyword evidence="3" id="KW-0998">Cell outer membrane</keyword>
<dbReference type="PIRSF" id="PIRSF029745">
    <property type="entry name" value="FhaC"/>
    <property type="match status" value="1"/>
</dbReference>
<evidence type="ECO:0000256" key="5">
    <source>
        <dbReference type="SAM" id="SignalP"/>
    </source>
</evidence>
<dbReference type="Gene3D" id="3.10.20.310">
    <property type="entry name" value="membrane protein fhac"/>
    <property type="match status" value="1"/>
</dbReference>
<dbReference type="InterPro" id="IPR005565">
    <property type="entry name" value="Hemolysn_activator_HlyB_C"/>
</dbReference>
<dbReference type="InterPro" id="IPR013686">
    <property type="entry name" value="Polypept-transport_assoc_ShlB"/>
</dbReference>
<dbReference type="InterPro" id="IPR051544">
    <property type="entry name" value="TPS_OM_transporter"/>
</dbReference>
<evidence type="ECO:0000259" key="7">
    <source>
        <dbReference type="Pfam" id="PF08479"/>
    </source>
</evidence>
<evidence type="ECO:0000259" key="8">
    <source>
        <dbReference type="Pfam" id="PF17287"/>
    </source>
</evidence>
<feature type="domain" description="Polypeptide-transport-associated ShlB-type" evidence="7">
    <location>
        <begin position="126"/>
        <end position="184"/>
    </location>
</feature>
<dbReference type="RefSeq" id="WP_012406477.1">
    <property type="nucleotide sequence ID" value="NZ_JAKUCO010000070.1"/>
</dbReference>
<reference evidence="9 10" key="1">
    <citation type="submission" date="2024-01" db="EMBL/GenBank/DDBJ databases">
        <title>The diversity of rhizobia nodulating Mimosa spp. in eleven states of Brazil covering several biomes is determined by host plant, location, and edaphic factors.</title>
        <authorList>
            <person name="Rouws L."/>
            <person name="Barauna A."/>
            <person name="Beukes C."/>
            <person name="De Faria S.M."/>
            <person name="Gross E."/>
            <person name="Dos Reis Junior F.B."/>
            <person name="Simon M."/>
            <person name="Maluk M."/>
            <person name="Odee D.W."/>
            <person name="Kenicer G."/>
            <person name="Young J.P.W."/>
            <person name="Reis V.M."/>
            <person name="Zilli J."/>
            <person name="James E.K."/>
        </authorList>
    </citation>
    <scope>NUCLEOTIDE SEQUENCE [LARGE SCALE GENOMIC DNA]</scope>
    <source>
        <strain evidence="9 10">JHI1651</strain>
    </source>
</reference>
<dbReference type="PANTHER" id="PTHR34597:SF3">
    <property type="entry name" value="OUTER MEMBRANE TRANSPORTER CDIB"/>
    <property type="match status" value="1"/>
</dbReference>
<feature type="domain" description="ShlB POTRA" evidence="8">
    <location>
        <begin position="187"/>
        <end position="256"/>
    </location>
</feature>
<dbReference type="Pfam" id="PF08479">
    <property type="entry name" value="POTRA_2"/>
    <property type="match status" value="1"/>
</dbReference>
<sequence>MRDGLRTARAMPALLLGASLLFAGVQARAQTPPAALPLSPGGSARPVQDPGQQLIDEQREQARQRQLAQPPASISVAPSAAETTLDISPDTPVDQIIEAGPTFSVQHIVLTGADGKPFVAPAGVGQAKLDATVAPFTGHALGSHRINVLLKRITDAFVSAGYVTTRALLGPQNLGTGTLTITVQVGRIETYTVNGQPVHRLKRDERAAGGGWLTDVGYENVFPASPGDPLRLSDIDQGVSQINRLRRNQAEVQILPGQTPGESVVAIGNPSGDRLYYNLGVDNYGSKATGVTRYRAGLEADNLIGLQESVSLNFIDSLESNALVGSVAVPFGHHTFSYTLSDSEYQQLIGTTALLYGRTLSHILGWNYTLERTQADTVNADATLSWRRTDREINDIDLNPQRLAVLRVGGNWLHKFALNDAPGNVTLDAGVSQGLPWLEADHDAHGIARTDAHSQFTKLDATLNFTVPLPKFGRAQLAYRGVLGGQFTNVALFGSEQLYLGGMDTIRGFRSGEIAGDRGIYSRNELAWVNAPAWKDGRIEPYLFLDAGKATLIAVPGFPSLVGAGAGLRAQWQWHRQMLSGELLAGRALTQPAALGPKATLILGTINWSM</sequence>
<comment type="caution">
    <text evidence="9">The sequence shown here is derived from an EMBL/GenBank/DDBJ whole genome shotgun (WGS) entry which is preliminary data.</text>
</comment>
<proteinExistence type="predicted"/>
<evidence type="ECO:0000313" key="9">
    <source>
        <dbReference type="EMBL" id="MEO1759291.1"/>
    </source>
</evidence>
<dbReference type="Proteomes" id="UP001462961">
    <property type="component" value="Unassembled WGS sequence"/>
</dbReference>
<keyword evidence="5" id="KW-0732">Signal</keyword>
<name>A0ABV0E7B9_9BURK</name>
<feature type="signal peptide" evidence="5">
    <location>
        <begin position="1"/>
        <end position="29"/>
    </location>
</feature>
<evidence type="ECO:0000256" key="2">
    <source>
        <dbReference type="ARBA" id="ARBA00022692"/>
    </source>
</evidence>
<gene>
    <name evidence="9" type="ORF">VOI32_35970</name>
</gene>
<dbReference type="EMBL" id="JAYLVJ010000073">
    <property type="protein sequence ID" value="MEO1759291.1"/>
    <property type="molecule type" value="Genomic_DNA"/>
</dbReference>
<protein>
    <submittedName>
        <fullName evidence="9">ShlB/FhaC/HecB family hemolysin secretion/activation protein</fullName>
    </submittedName>
</protein>
<accession>A0ABV0E7B9</accession>
<dbReference type="Pfam" id="PF17287">
    <property type="entry name" value="POTRA_3"/>
    <property type="match status" value="1"/>
</dbReference>
<keyword evidence="1" id="KW-1134">Transmembrane beta strand</keyword>
<feature type="compositionally biased region" description="Low complexity" evidence="4">
    <location>
        <begin position="65"/>
        <end position="81"/>
    </location>
</feature>
<organism evidence="9 10">
    <name type="scientific">Paraburkholderia caribensis</name>
    <dbReference type="NCBI Taxonomy" id="75105"/>
    <lineage>
        <taxon>Bacteria</taxon>
        <taxon>Pseudomonadati</taxon>
        <taxon>Pseudomonadota</taxon>
        <taxon>Betaproteobacteria</taxon>
        <taxon>Burkholderiales</taxon>
        <taxon>Burkholderiaceae</taxon>
        <taxon>Paraburkholderia</taxon>
    </lineage>
</organism>
<feature type="domain" description="Haemolysin activator HlyB C-terminal" evidence="6">
    <location>
        <begin position="261"/>
        <end position="569"/>
    </location>
</feature>